<reference evidence="1" key="2">
    <citation type="submission" date="2020-11" db="EMBL/GenBank/DDBJ databases">
        <authorList>
            <person name="McCartney M.A."/>
            <person name="Auch B."/>
            <person name="Kono T."/>
            <person name="Mallez S."/>
            <person name="Becker A."/>
            <person name="Gohl D.M."/>
            <person name="Silverstein K.A.T."/>
            <person name="Koren S."/>
            <person name="Bechman K.B."/>
            <person name="Herman A."/>
            <person name="Abrahante J.E."/>
            <person name="Garbe J."/>
        </authorList>
    </citation>
    <scope>NUCLEOTIDE SEQUENCE</scope>
    <source>
        <strain evidence="1">Duluth1</strain>
        <tissue evidence="1">Whole animal</tissue>
    </source>
</reference>
<reference evidence="1" key="1">
    <citation type="journal article" date="2019" name="bioRxiv">
        <title>The Genome of the Zebra Mussel, Dreissena polymorpha: A Resource for Invasive Species Research.</title>
        <authorList>
            <person name="McCartney M.A."/>
            <person name="Auch B."/>
            <person name="Kono T."/>
            <person name="Mallez S."/>
            <person name="Zhang Y."/>
            <person name="Obille A."/>
            <person name="Becker A."/>
            <person name="Abrahante J.E."/>
            <person name="Garbe J."/>
            <person name="Badalamenti J.P."/>
            <person name="Herman A."/>
            <person name="Mangelson H."/>
            <person name="Liachko I."/>
            <person name="Sullivan S."/>
            <person name="Sone E.D."/>
            <person name="Koren S."/>
            <person name="Silverstein K.A.T."/>
            <person name="Beckman K.B."/>
            <person name="Gohl D.M."/>
        </authorList>
    </citation>
    <scope>NUCLEOTIDE SEQUENCE</scope>
    <source>
        <strain evidence="1">Duluth1</strain>
        <tissue evidence="1">Whole animal</tissue>
    </source>
</reference>
<dbReference type="AlphaFoldDB" id="A0A9D4KGJ2"/>
<accession>A0A9D4KGJ2</accession>
<proteinExistence type="predicted"/>
<protein>
    <submittedName>
        <fullName evidence="1">Uncharacterized protein</fullName>
    </submittedName>
</protein>
<evidence type="ECO:0000313" key="1">
    <source>
        <dbReference type="EMBL" id="KAH3839453.1"/>
    </source>
</evidence>
<keyword evidence="2" id="KW-1185">Reference proteome</keyword>
<comment type="caution">
    <text evidence="1">The sequence shown here is derived from an EMBL/GenBank/DDBJ whole genome shotgun (WGS) entry which is preliminary data.</text>
</comment>
<sequence length="80" mass="8818">MMESPKINLSLYKLLSVRGRSCFVRIAAVFVRVVVVKIRMVRVDAALVRVYPGLYVPLPCLSVIERSSAGTVRVGDVLIA</sequence>
<dbReference type="Proteomes" id="UP000828390">
    <property type="component" value="Unassembled WGS sequence"/>
</dbReference>
<organism evidence="1 2">
    <name type="scientific">Dreissena polymorpha</name>
    <name type="common">Zebra mussel</name>
    <name type="synonym">Mytilus polymorpha</name>
    <dbReference type="NCBI Taxonomy" id="45954"/>
    <lineage>
        <taxon>Eukaryota</taxon>
        <taxon>Metazoa</taxon>
        <taxon>Spiralia</taxon>
        <taxon>Lophotrochozoa</taxon>
        <taxon>Mollusca</taxon>
        <taxon>Bivalvia</taxon>
        <taxon>Autobranchia</taxon>
        <taxon>Heteroconchia</taxon>
        <taxon>Euheterodonta</taxon>
        <taxon>Imparidentia</taxon>
        <taxon>Neoheterodontei</taxon>
        <taxon>Myida</taxon>
        <taxon>Dreissenoidea</taxon>
        <taxon>Dreissenidae</taxon>
        <taxon>Dreissena</taxon>
    </lineage>
</organism>
<dbReference type="EMBL" id="JAIWYP010000004">
    <property type="protein sequence ID" value="KAH3839453.1"/>
    <property type="molecule type" value="Genomic_DNA"/>
</dbReference>
<evidence type="ECO:0000313" key="2">
    <source>
        <dbReference type="Proteomes" id="UP000828390"/>
    </source>
</evidence>
<name>A0A9D4KGJ2_DREPO</name>
<gene>
    <name evidence="1" type="ORF">DPMN_112884</name>
</gene>